<keyword evidence="3" id="KW-1185">Reference proteome</keyword>
<keyword evidence="1" id="KW-0472">Membrane</keyword>
<keyword evidence="1" id="KW-1133">Transmembrane helix</keyword>
<sequence length="243" mass="24990">MLRPLVSVTVARLTVRGLLGRRRGILLLVVPALLLLISVIARSSAADKHDLAVSILGQLSLGTLVPILGLVVGTGVIATEIDDGSIVYLLAKPLPRWKIITTKLAVAVVTTWAFAAVPTLLAGLIIYGTQDNLAVAYTLGTLVAGAAYSALFLLLGVVTRHAVVAGLAYALVWESLIGNFVKGAKTLSVQQWGLSVAESVAADGAISASVALRAAVPLLILVTIAATAFASVKLAGLTLASEE</sequence>
<dbReference type="GO" id="GO:0005886">
    <property type="term" value="C:plasma membrane"/>
    <property type="evidence" value="ECO:0007669"/>
    <property type="project" value="UniProtKB-SubCell"/>
</dbReference>
<accession>A0A561ET54</accession>
<evidence type="ECO:0000313" key="2">
    <source>
        <dbReference type="EMBL" id="TWE18767.1"/>
    </source>
</evidence>
<feature type="transmembrane region" description="Helical" evidence="1">
    <location>
        <begin position="100"/>
        <end position="128"/>
    </location>
</feature>
<dbReference type="Proteomes" id="UP000318416">
    <property type="component" value="Unassembled WGS sequence"/>
</dbReference>
<reference evidence="2 3" key="1">
    <citation type="submission" date="2019-06" db="EMBL/GenBank/DDBJ databases">
        <title>Sequencing the genomes of 1000 actinobacteria strains.</title>
        <authorList>
            <person name="Klenk H.-P."/>
        </authorList>
    </citation>
    <scope>NUCLEOTIDE SEQUENCE [LARGE SCALE GENOMIC DNA]</scope>
    <source>
        <strain evidence="2 3">DSM 41649</strain>
    </source>
</reference>
<gene>
    <name evidence="2" type="ORF">FB465_3856</name>
</gene>
<comment type="caution">
    <text evidence="2">The sequence shown here is derived from an EMBL/GenBank/DDBJ whole genome shotgun (WGS) entry which is preliminary data.</text>
</comment>
<dbReference type="PANTHER" id="PTHR37305:SF1">
    <property type="entry name" value="MEMBRANE PROTEIN"/>
    <property type="match status" value="1"/>
</dbReference>
<feature type="transmembrane region" description="Helical" evidence="1">
    <location>
        <begin position="55"/>
        <end position="79"/>
    </location>
</feature>
<feature type="transmembrane region" description="Helical" evidence="1">
    <location>
        <begin position="134"/>
        <end position="155"/>
    </location>
</feature>
<dbReference type="PANTHER" id="PTHR37305">
    <property type="entry name" value="INTEGRAL MEMBRANE PROTEIN-RELATED"/>
    <property type="match status" value="1"/>
</dbReference>
<dbReference type="GO" id="GO:0140359">
    <property type="term" value="F:ABC-type transporter activity"/>
    <property type="evidence" value="ECO:0007669"/>
    <property type="project" value="InterPro"/>
</dbReference>
<dbReference type="EMBL" id="VIVR01000001">
    <property type="protein sequence ID" value="TWE18767.1"/>
    <property type="molecule type" value="Genomic_DNA"/>
</dbReference>
<name>A0A561ET54_9ACTN</name>
<proteinExistence type="predicted"/>
<dbReference type="AlphaFoldDB" id="A0A561ET54"/>
<evidence type="ECO:0000256" key="1">
    <source>
        <dbReference type="SAM" id="Phobius"/>
    </source>
</evidence>
<protein>
    <submittedName>
        <fullName evidence="2">ABC-2 type transport system permease protein</fullName>
    </submittedName>
</protein>
<feature type="transmembrane region" description="Helical" evidence="1">
    <location>
        <begin position="218"/>
        <end position="240"/>
    </location>
</feature>
<organism evidence="2 3">
    <name type="scientific">Kitasatospora atroaurantiaca</name>
    <dbReference type="NCBI Taxonomy" id="285545"/>
    <lineage>
        <taxon>Bacteria</taxon>
        <taxon>Bacillati</taxon>
        <taxon>Actinomycetota</taxon>
        <taxon>Actinomycetes</taxon>
        <taxon>Kitasatosporales</taxon>
        <taxon>Streptomycetaceae</taxon>
        <taxon>Kitasatospora</taxon>
    </lineage>
</organism>
<evidence type="ECO:0000313" key="3">
    <source>
        <dbReference type="Proteomes" id="UP000318416"/>
    </source>
</evidence>
<keyword evidence="1" id="KW-0812">Transmembrane</keyword>
<dbReference type="Pfam" id="PF12679">
    <property type="entry name" value="ABC2_membrane_2"/>
    <property type="match status" value="1"/>
</dbReference>